<dbReference type="AlphaFoldDB" id="A0A6G1AV43"/>
<dbReference type="EMBL" id="VOAJ01003488">
    <property type="protein sequence ID" value="KAF0879526.1"/>
    <property type="molecule type" value="Genomic_DNA"/>
</dbReference>
<protein>
    <submittedName>
        <fullName evidence="6">FHR3 protein</fullName>
    </submittedName>
</protein>
<dbReference type="PROSITE" id="PS50923">
    <property type="entry name" value="SUSHI"/>
    <property type="match status" value="1"/>
</dbReference>
<organism evidence="6 7">
    <name type="scientific">Crocuta crocuta</name>
    <name type="common">Spotted hyena</name>
    <dbReference type="NCBI Taxonomy" id="9678"/>
    <lineage>
        <taxon>Eukaryota</taxon>
        <taxon>Metazoa</taxon>
        <taxon>Chordata</taxon>
        <taxon>Craniata</taxon>
        <taxon>Vertebrata</taxon>
        <taxon>Euteleostomi</taxon>
        <taxon>Mammalia</taxon>
        <taxon>Eutheria</taxon>
        <taxon>Laurasiatheria</taxon>
        <taxon>Carnivora</taxon>
        <taxon>Feliformia</taxon>
        <taxon>Hyaenidae</taxon>
        <taxon>Crocuta</taxon>
    </lineage>
</organism>
<dbReference type="FunFam" id="2.10.70.10:FF:000054">
    <property type="entry name" value="Complement inhibitory factor H"/>
    <property type="match status" value="1"/>
</dbReference>
<dbReference type="Gene3D" id="2.10.70.10">
    <property type="entry name" value="Complement Module, domain 1"/>
    <property type="match status" value="2"/>
</dbReference>
<evidence type="ECO:0000256" key="3">
    <source>
        <dbReference type="ARBA" id="ARBA00023157"/>
    </source>
</evidence>
<evidence type="ECO:0000256" key="2">
    <source>
        <dbReference type="ARBA" id="ARBA00022729"/>
    </source>
</evidence>
<evidence type="ECO:0000313" key="6">
    <source>
        <dbReference type="EMBL" id="KAF0879526.1"/>
    </source>
</evidence>
<keyword evidence="2" id="KW-0732">Signal</keyword>
<dbReference type="SUPFAM" id="SSF57535">
    <property type="entry name" value="Complement control module/SCR domain"/>
    <property type="match status" value="2"/>
</dbReference>
<keyword evidence="1 4" id="KW-0768">Sushi</keyword>
<name>A0A6G1AV43_CROCR</name>
<dbReference type="Proteomes" id="UP000475037">
    <property type="component" value="Unassembled WGS sequence"/>
</dbReference>
<dbReference type="Pfam" id="PF00084">
    <property type="entry name" value="Sushi"/>
    <property type="match status" value="2"/>
</dbReference>
<sequence>GNRCDFPEIKHGSLYYESSYRQDFPVSVGSRYYYSCHPNFVTVSKQHWEYIYCTREGWSPAVPCRRECIFDRLQNGESPNRVVKHLQGESVKVTCKSGYSLQNGQTAMTCTEDGWFPPPQCIPL</sequence>
<keyword evidence="7" id="KW-1185">Reference proteome</keyword>
<accession>A0A6G1AV43</accession>
<feature type="domain" description="Sushi" evidence="5">
    <location>
        <begin position="66"/>
        <end position="123"/>
    </location>
</feature>
<dbReference type="CDD" id="cd00033">
    <property type="entry name" value="CCP"/>
    <property type="match status" value="1"/>
</dbReference>
<feature type="non-terminal residue" evidence="6">
    <location>
        <position position="124"/>
    </location>
</feature>
<evidence type="ECO:0000259" key="5">
    <source>
        <dbReference type="PROSITE" id="PS50923"/>
    </source>
</evidence>
<dbReference type="GO" id="GO:0001851">
    <property type="term" value="F:complement component C3b binding"/>
    <property type="evidence" value="ECO:0007669"/>
    <property type="project" value="TreeGrafter"/>
</dbReference>
<keyword evidence="3" id="KW-1015">Disulfide bond</keyword>
<evidence type="ECO:0000313" key="7">
    <source>
        <dbReference type="Proteomes" id="UP000475037"/>
    </source>
</evidence>
<dbReference type="InterPro" id="IPR035976">
    <property type="entry name" value="Sushi/SCR/CCP_sf"/>
</dbReference>
<dbReference type="GO" id="GO:0006956">
    <property type="term" value="P:complement activation"/>
    <property type="evidence" value="ECO:0007669"/>
    <property type="project" value="TreeGrafter"/>
</dbReference>
<feature type="non-terminal residue" evidence="6">
    <location>
        <position position="1"/>
    </location>
</feature>
<reference evidence="6 7" key="1">
    <citation type="submission" date="2019-11" db="EMBL/GenBank/DDBJ databases">
        <authorList>
            <person name="Yang C."/>
            <person name="Li F."/>
        </authorList>
    </citation>
    <scope>NUCLEOTIDE SEQUENCE [LARGE SCALE GENOMIC DNA]</scope>
    <source>
        <strain evidence="6">KB4526</strain>
        <tissue evidence="6">Muscle</tissue>
    </source>
</reference>
<evidence type="ECO:0000256" key="4">
    <source>
        <dbReference type="PROSITE-ProRule" id="PRU00302"/>
    </source>
</evidence>
<dbReference type="InterPro" id="IPR000436">
    <property type="entry name" value="Sushi_SCR_CCP_dom"/>
</dbReference>
<dbReference type="InterPro" id="IPR051503">
    <property type="entry name" value="ComplSys_Reg/VirEntry_Med"/>
</dbReference>
<dbReference type="SMART" id="SM00032">
    <property type="entry name" value="CCP"/>
    <property type="match status" value="2"/>
</dbReference>
<proteinExistence type="predicted"/>
<dbReference type="PANTHER" id="PTHR45785">
    <property type="entry name" value="COMPLEMENT FACTOR H-RELATED"/>
    <property type="match status" value="1"/>
</dbReference>
<comment type="caution">
    <text evidence="4">Lacks conserved residue(s) required for the propagation of feature annotation.</text>
</comment>
<dbReference type="PANTHER" id="PTHR45785:SF7">
    <property type="entry name" value="COMPLEMENT FACTOR H"/>
    <property type="match status" value="1"/>
</dbReference>
<dbReference type="GO" id="GO:0005615">
    <property type="term" value="C:extracellular space"/>
    <property type="evidence" value="ECO:0007669"/>
    <property type="project" value="TreeGrafter"/>
</dbReference>
<gene>
    <name evidence="6" type="primary">Cfhr3</name>
    <name evidence="6" type="ORF">FOF47_R17259</name>
</gene>
<comment type="caution">
    <text evidence="6">The sequence shown here is derived from an EMBL/GenBank/DDBJ whole genome shotgun (WGS) entry which is preliminary data.</text>
</comment>
<evidence type="ECO:0000256" key="1">
    <source>
        <dbReference type="ARBA" id="ARBA00022659"/>
    </source>
</evidence>